<proteinExistence type="predicted"/>
<reference evidence="1" key="1">
    <citation type="submission" date="2014-09" db="EMBL/GenBank/DDBJ databases">
        <authorList>
            <person name="Magalhaes I.L.F."/>
            <person name="Oliveira U."/>
            <person name="Santos F.R."/>
            <person name="Vidigal T.H.D.A."/>
            <person name="Brescovit A.D."/>
            <person name="Santos A.J."/>
        </authorList>
    </citation>
    <scope>NUCLEOTIDE SEQUENCE</scope>
    <source>
        <tissue evidence="1">Shoot tissue taken approximately 20 cm above the soil surface</tissue>
    </source>
</reference>
<sequence>MEWMLVLQLGRQEQHPMVRVMVAWVPMDVRRMTGIRTWIAPLLLQMLLLKMETTGNLKGRRS</sequence>
<dbReference type="EMBL" id="GBRH01219876">
    <property type="protein sequence ID" value="JAD78019.1"/>
    <property type="molecule type" value="Transcribed_RNA"/>
</dbReference>
<organism evidence="1">
    <name type="scientific">Arundo donax</name>
    <name type="common">Giant reed</name>
    <name type="synonym">Donax arundinaceus</name>
    <dbReference type="NCBI Taxonomy" id="35708"/>
    <lineage>
        <taxon>Eukaryota</taxon>
        <taxon>Viridiplantae</taxon>
        <taxon>Streptophyta</taxon>
        <taxon>Embryophyta</taxon>
        <taxon>Tracheophyta</taxon>
        <taxon>Spermatophyta</taxon>
        <taxon>Magnoliopsida</taxon>
        <taxon>Liliopsida</taxon>
        <taxon>Poales</taxon>
        <taxon>Poaceae</taxon>
        <taxon>PACMAD clade</taxon>
        <taxon>Arundinoideae</taxon>
        <taxon>Arundineae</taxon>
        <taxon>Arundo</taxon>
    </lineage>
</organism>
<reference evidence="1" key="2">
    <citation type="journal article" date="2015" name="Data Brief">
        <title>Shoot transcriptome of the giant reed, Arundo donax.</title>
        <authorList>
            <person name="Barrero R.A."/>
            <person name="Guerrero F.D."/>
            <person name="Moolhuijzen P."/>
            <person name="Goolsby J.A."/>
            <person name="Tidwell J."/>
            <person name="Bellgard S.E."/>
            <person name="Bellgard M.I."/>
        </authorList>
    </citation>
    <scope>NUCLEOTIDE SEQUENCE</scope>
    <source>
        <tissue evidence="1">Shoot tissue taken approximately 20 cm above the soil surface</tissue>
    </source>
</reference>
<accession>A0A0A9CNW9</accession>
<name>A0A0A9CNW9_ARUDO</name>
<dbReference type="AlphaFoldDB" id="A0A0A9CNW9"/>
<protein>
    <submittedName>
        <fullName evidence="1">Uncharacterized protein</fullName>
    </submittedName>
</protein>
<evidence type="ECO:0000313" key="1">
    <source>
        <dbReference type="EMBL" id="JAD78019.1"/>
    </source>
</evidence>